<organism evidence="2">
    <name type="scientific">marine metagenome</name>
    <dbReference type="NCBI Taxonomy" id="408172"/>
    <lineage>
        <taxon>unclassified sequences</taxon>
        <taxon>metagenomes</taxon>
        <taxon>ecological metagenomes</taxon>
    </lineage>
</organism>
<dbReference type="PIRSF" id="PIRSF003170">
    <property type="entry name" value="Pet18p"/>
    <property type="match status" value="1"/>
</dbReference>
<sequence length="225" mass="26065">MVDSMRYSQQLKAACEKDWQKAHKDHPFVQAMGDGSLSLDRFSYYMRQDYLFLIDYCRVLAIASAKSPDLESMGRFASLLDETLNSEMELHRGFCSDLGITEADIEATSPSPATVAYTSHLVRRAYDGSIAELAASLLPCQWGYDEVARLLEHRERPDPNSFHSRWVAGYCDSEYRKMTDWLRGFVDILGDQATVEKRQRMHDAFKASTRYEYLFWDAAWHRESW</sequence>
<accession>A0A381SKD9</accession>
<dbReference type="Pfam" id="PF03070">
    <property type="entry name" value="TENA_THI-4"/>
    <property type="match status" value="1"/>
</dbReference>
<evidence type="ECO:0000313" key="2">
    <source>
        <dbReference type="EMBL" id="SVA02797.1"/>
    </source>
</evidence>
<dbReference type="CDD" id="cd19366">
    <property type="entry name" value="TenA_C_BhTenA-like"/>
    <property type="match status" value="1"/>
</dbReference>
<gene>
    <name evidence="2" type="ORF">METZ01_LOCUS55651</name>
</gene>
<dbReference type="InterPro" id="IPR050967">
    <property type="entry name" value="Thiamine_Salvage_TenA"/>
</dbReference>
<dbReference type="NCBIfam" id="TIGR04306">
    <property type="entry name" value="salvage_TenA"/>
    <property type="match status" value="1"/>
</dbReference>
<dbReference type="GO" id="GO:0005829">
    <property type="term" value="C:cytosol"/>
    <property type="evidence" value="ECO:0007669"/>
    <property type="project" value="TreeGrafter"/>
</dbReference>
<dbReference type="AlphaFoldDB" id="A0A381SKD9"/>
<feature type="domain" description="Thiaminase-2/PQQC" evidence="1">
    <location>
        <begin position="17"/>
        <end position="220"/>
    </location>
</feature>
<dbReference type="EMBL" id="UINC01003042">
    <property type="protein sequence ID" value="SVA02797.1"/>
    <property type="molecule type" value="Genomic_DNA"/>
</dbReference>
<evidence type="ECO:0000259" key="1">
    <source>
        <dbReference type="Pfam" id="PF03070"/>
    </source>
</evidence>
<dbReference type="GO" id="GO:0050334">
    <property type="term" value="F:thiaminase activity"/>
    <property type="evidence" value="ECO:0007669"/>
    <property type="project" value="InterPro"/>
</dbReference>
<name>A0A381SKD9_9ZZZZ</name>
<dbReference type="GO" id="GO:0006772">
    <property type="term" value="P:thiamine metabolic process"/>
    <property type="evidence" value="ECO:0007669"/>
    <property type="project" value="InterPro"/>
</dbReference>
<dbReference type="InterPro" id="IPR016084">
    <property type="entry name" value="Haem_Oase-like_multi-hlx"/>
</dbReference>
<dbReference type="InterPro" id="IPR027574">
    <property type="entry name" value="Thiaminase_II"/>
</dbReference>
<proteinExistence type="predicted"/>
<dbReference type="SUPFAM" id="SSF48613">
    <property type="entry name" value="Heme oxygenase-like"/>
    <property type="match status" value="1"/>
</dbReference>
<dbReference type="PANTHER" id="PTHR43198">
    <property type="entry name" value="BIFUNCTIONAL TH2 PROTEIN"/>
    <property type="match status" value="1"/>
</dbReference>
<dbReference type="PANTHER" id="PTHR43198:SF2">
    <property type="entry name" value="SI:CH1073-67J19.1-RELATED"/>
    <property type="match status" value="1"/>
</dbReference>
<reference evidence="2" key="1">
    <citation type="submission" date="2018-05" db="EMBL/GenBank/DDBJ databases">
        <authorList>
            <person name="Lanie J.A."/>
            <person name="Ng W.-L."/>
            <person name="Kazmierczak K.M."/>
            <person name="Andrzejewski T.M."/>
            <person name="Davidsen T.M."/>
            <person name="Wayne K.J."/>
            <person name="Tettelin H."/>
            <person name="Glass J.I."/>
            <person name="Rusch D."/>
            <person name="Podicherti R."/>
            <person name="Tsui H.-C.T."/>
            <person name="Winkler M.E."/>
        </authorList>
    </citation>
    <scope>NUCLEOTIDE SEQUENCE</scope>
</reference>
<dbReference type="Gene3D" id="1.20.910.10">
    <property type="entry name" value="Heme oxygenase-like"/>
    <property type="match status" value="1"/>
</dbReference>
<protein>
    <recommendedName>
        <fullName evidence="1">Thiaminase-2/PQQC domain-containing protein</fullName>
    </recommendedName>
</protein>
<dbReference type="InterPro" id="IPR004305">
    <property type="entry name" value="Thiaminase-2/PQQC"/>
</dbReference>
<dbReference type="InterPro" id="IPR026285">
    <property type="entry name" value="TenA_E"/>
</dbReference>